<evidence type="ECO:0000256" key="5">
    <source>
        <dbReference type="ARBA" id="ARBA00022967"/>
    </source>
</evidence>
<evidence type="ECO:0000256" key="3">
    <source>
        <dbReference type="ARBA" id="ARBA00022748"/>
    </source>
</evidence>
<dbReference type="OrthoDB" id="9800654at2"/>
<dbReference type="InterPro" id="IPR003593">
    <property type="entry name" value="AAA+_ATPase"/>
</dbReference>
<evidence type="ECO:0000313" key="9">
    <source>
        <dbReference type="Proteomes" id="UP000439780"/>
    </source>
</evidence>
<evidence type="ECO:0000256" key="6">
    <source>
        <dbReference type="ARBA" id="ARBA00023136"/>
    </source>
</evidence>
<reference evidence="8 9" key="1">
    <citation type="submission" date="2019-12" db="EMBL/GenBank/DDBJ databases">
        <title>Genomic-based taxomic classification of the family Erythrobacteraceae.</title>
        <authorList>
            <person name="Xu L."/>
        </authorList>
    </citation>
    <scope>NUCLEOTIDE SEQUENCE [LARGE SCALE GENOMIC DNA]</scope>
    <source>
        <strain evidence="8 9">KEMB 9005-328</strain>
    </source>
</reference>
<evidence type="ECO:0000256" key="4">
    <source>
        <dbReference type="ARBA" id="ARBA00022840"/>
    </source>
</evidence>
<dbReference type="GO" id="GO:0022857">
    <property type="term" value="F:transmembrane transporter activity"/>
    <property type="evidence" value="ECO:0007669"/>
    <property type="project" value="InterPro"/>
</dbReference>
<dbReference type="InterPro" id="IPR003439">
    <property type="entry name" value="ABC_transporter-like_ATP-bd"/>
</dbReference>
<evidence type="ECO:0000259" key="7">
    <source>
        <dbReference type="PROSITE" id="PS50893"/>
    </source>
</evidence>
<dbReference type="RefSeq" id="WP_160751798.1">
    <property type="nucleotide sequence ID" value="NZ_WTYA01000001.1"/>
</dbReference>
<dbReference type="GO" id="GO:0005524">
    <property type="term" value="F:ATP binding"/>
    <property type="evidence" value="ECO:0007669"/>
    <property type="project" value="UniProtKB-KW"/>
</dbReference>
<dbReference type="NCBIfam" id="TIGR01189">
    <property type="entry name" value="ccmA"/>
    <property type="match status" value="1"/>
</dbReference>
<dbReference type="Proteomes" id="UP000439780">
    <property type="component" value="Unassembled WGS sequence"/>
</dbReference>
<dbReference type="SMART" id="SM00382">
    <property type="entry name" value="AAA"/>
    <property type="match status" value="1"/>
</dbReference>
<gene>
    <name evidence="8" type="primary">ccmA</name>
    <name evidence="8" type="ORF">GRI58_01610</name>
</gene>
<dbReference type="AlphaFoldDB" id="A0A845ADG1"/>
<accession>A0A845ADG1</accession>
<name>A0A845ADG1_9SPHN</name>
<dbReference type="EMBL" id="WTYA01000001">
    <property type="protein sequence ID" value="MXP27517.1"/>
    <property type="molecule type" value="Genomic_DNA"/>
</dbReference>
<dbReference type="PANTHER" id="PTHR43499">
    <property type="entry name" value="ABC TRANSPORTER I FAMILY MEMBER 1"/>
    <property type="match status" value="1"/>
</dbReference>
<keyword evidence="3" id="KW-0201">Cytochrome c-type biogenesis</keyword>
<dbReference type="SUPFAM" id="SSF52540">
    <property type="entry name" value="P-loop containing nucleoside triphosphate hydrolases"/>
    <property type="match status" value="1"/>
</dbReference>
<dbReference type="PROSITE" id="PS50893">
    <property type="entry name" value="ABC_TRANSPORTER_2"/>
    <property type="match status" value="1"/>
</dbReference>
<dbReference type="InterPro" id="IPR027417">
    <property type="entry name" value="P-loop_NTPase"/>
</dbReference>
<feature type="domain" description="ABC transporter" evidence="7">
    <location>
        <begin position="6"/>
        <end position="207"/>
    </location>
</feature>
<protein>
    <submittedName>
        <fullName evidence="8">Heme ABC exporter ATP-binding protein CcmA</fullName>
    </submittedName>
</protein>
<dbReference type="Pfam" id="PF00005">
    <property type="entry name" value="ABC_tran"/>
    <property type="match status" value="1"/>
</dbReference>
<proteinExistence type="predicted"/>
<keyword evidence="6" id="KW-0472">Membrane</keyword>
<sequence length="207" mass="22196">MQASALTAWELFCRRGDRLLFGSLDIWVEAGGAVHLVGPNGIGKSSLLQILAGLRPSSPSDRLGAADVKRGSVAWQGRLGLLDAHCTLDEVLPLENALAFWARIDGAARSDQSAAMVRMGLSSLTDVPVRYLSTGQRKRAGFARLLIQNADHWLLDEPLNGLDIDGVALVEELIAERRAAGGAIVVASHQPIALPDAQAIDLRDHPW</sequence>
<dbReference type="GO" id="GO:0016887">
    <property type="term" value="F:ATP hydrolysis activity"/>
    <property type="evidence" value="ECO:0007669"/>
    <property type="project" value="InterPro"/>
</dbReference>
<evidence type="ECO:0000256" key="1">
    <source>
        <dbReference type="ARBA" id="ARBA00022448"/>
    </source>
</evidence>
<dbReference type="PANTHER" id="PTHR43499:SF1">
    <property type="entry name" value="ABC TRANSPORTER I FAMILY MEMBER 1"/>
    <property type="match status" value="1"/>
</dbReference>
<keyword evidence="4 8" id="KW-0067">ATP-binding</keyword>
<dbReference type="GO" id="GO:0017004">
    <property type="term" value="P:cytochrome complex assembly"/>
    <property type="evidence" value="ECO:0007669"/>
    <property type="project" value="UniProtKB-KW"/>
</dbReference>
<keyword evidence="5" id="KW-1278">Translocase</keyword>
<keyword evidence="1" id="KW-0813">Transport</keyword>
<evidence type="ECO:0000313" key="8">
    <source>
        <dbReference type="EMBL" id="MXP27517.1"/>
    </source>
</evidence>
<keyword evidence="9" id="KW-1185">Reference proteome</keyword>
<organism evidence="8 9">
    <name type="scientific">Qipengyuania algicida</name>
    <dbReference type="NCBI Taxonomy" id="1836209"/>
    <lineage>
        <taxon>Bacteria</taxon>
        <taxon>Pseudomonadati</taxon>
        <taxon>Pseudomonadota</taxon>
        <taxon>Alphaproteobacteria</taxon>
        <taxon>Sphingomonadales</taxon>
        <taxon>Erythrobacteraceae</taxon>
        <taxon>Qipengyuania</taxon>
    </lineage>
</organism>
<evidence type="ECO:0000256" key="2">
    <source>
        <dbReference type="ARBA" id="ARBA00022741"/>
    </source>
</evidence>
<keyword evidence="2" id="KW-0547">Nucleotide-binding</keyword>
<comment type="caution">
    <text evidence="8">The sequence shown here is derived from an EMBL/GenBank/DDBJ whole genome shotgun (WGS) entry which is preliminary data.</text>
</comment>
<dbReference type="InterPro" id="IPR005895">
    <property type="entry name" value="ABC_transptr_haem_export_CcmA"/>
</dbReference>
<dbReference type="Gene3D" id="3.40.50.300">
    <property type="entry name" value="P-loop containing nucleotide triphosphate hydrolases"/>
    <property type="match status" value="1"/>
</dbReference>